<evidence type="ECO:0000313" key="3">
    <source>
        <dbReference type="Proteomes" id="UP001221757"/>
    </source>
</evidence>
<feature type="compositionally biased region" description="Basic residues" evidence="1">
    <location>
        <begin position="177"/>
        <end position="188"/>
    </location>
</feature>
<proteinExistence type="predicted"/>
<feature type="compositionally biased region" description="Basic and acidic residues" evidence="1">
    <location>
        <begin position="122"/>
        <end position="133"/>
    </location>
</feature>
<dbReference type="EMBL" id="JARKIE010000629">
    <property type="protein sequence ID" value="KAJ7623998.1"/>
    <property type="molecule type" value="Genomic_DNA"/>
</dbReference>
<reference evidence="2" key="1">
    <citation type="submission" date="2023-03" db="EMBL/GenBank/DDBJ databases">
        <title>Massive genome expansion in bonnet fungi (Mycena s.s.) driven by repeated elements and novel gene families across ecological guilds.</title>
        <authorList>
            <consortium name="Lawrence Berkeley National Laboratory"/>
            <person name="Harder C.B."/>
            <person name="Miyauchi S."/>
            <person name="Viragh M."/>
            <person name="Kuo A."/>
            <person name="Thoen E."/>
            <person name="Andreopoulos B."/>
            <person name="Lu D."/>
            <person name="Skrede I."/>
            <person name="Drula E."/>
            <person name="Henrissat B."/>
            <person name="Morin E."/>
            <person name="Kohler A."/>
            <person name="Barry K."/>
            <person name="LaButti K."/>
            <person name="Morin E."/>
            <person name="Salamov A."/>
            <person name="Lipzen A."/>
            <person name="Mereny Z."/>
            <person name="Hegedus B."/>
            <person name="Baldrian P."/>
            <person name="Stursova M."/>
            <person name="Weitz H."/>
            <person name="Taylor A."/>
            <person name="Grigoriev I.V."/>
            <person name="Nagy L.G."/>
            <person name="Martin F."/>
            <person name="Kauserud H."/>
        </authorList>
    </citation>
    <scope>NUCLEOTIDE SEQUENCE</scope>
    <source>
        <strain evidence="2">CBHHK067</strain>
    </source>
</reference>
<comment type="caution">
    <text evidence="2">The sequence shown here is derived from an EMBL/GenBank/DDBJ whole genome shotgun (WGS) entry which is preliminary data.</text>
</comment>
<protein>
    <submittedName>
        <fullName evidence="2">Uncharacterized protein</fullName>
    </submittedName>
</protein>
<accession>A0AAD7FH50</accession>
<dbReference type="AlphaFoldDB" id="A0AAD7FH50"/>
<feature type="region of interest" description="Disordered" evidence="1">
    <location>
        <begin position="122"/>
        <end position="144"/>
    </location>
</feature>
<feature type="region of interest" description="Disordered" evidence="1">
    <location>
        <begin position="160"/>
        <end position="209"/>
    </location>
</feature>
<organism evidence="2 3">
    <name type="scientific">Mycena rosella</name>
    <name type="common">Pink bonnet</name>
    <name type="synonym">Agaricus rosellus</name>
    <dbReference type="NCBI Taxonomy" id="1033263"/>
    <lineage>
        <taxon>Eukaryota</taxon>
        <taxon>Fungi</taxon>
        <taxon>Dikarya</taxon>
        <taxon>Basidiomycota</taxon>
        <taxon>Agaricomycotina</taxon>
        <taxon>Agaricomycetes</taxon>
        <taxon>Agaricomycetidae</taxon>
        <taxon>Agaricales</taxon>
        <taxon>Marasmiineae</taxon>
        <taxon>Mycenaceae</taxon>
        <taxon>Mycena</taxon>
    </lineage>
</organism>
<sequence>MKRKCHVNNVLFTFPTAVSRNPAAGALPLVPALRRREATLPVNGCSGQNTVAGPSSNCALLPSHDATHSGDTTVVNTSLAFSDEDLSNITEEGSRLLQGILVHSDCSTVDFLPLYMEDRDPLAVDDPRPRPVDDVDGVATPSPKKWLDKRGRLLTPDSRYTFRRPRETVARSTPVTRKNHAKPRKAAKRNVDIERLRAGLSTPSKEEMQ</sequence>
<keyword evidence="3" id="KW-1185">Reference proteome</keyword>
<evidence type="ECO:0000313" key="2">
    <source>
        <dbReference type="EMBL" id="KAJ7623998.1"/>
    </source>
</evidence>
<name>A0AAD7FH50_MYCRO</name>
<dbReference type="Proteomes" id="UP001221757">
    <property type="component" value="Unassembled WGS sequence"/>
</dbReference>
<gene>
    <name evidence="2" type="ORF">B0H17DRAFT_1151447</name>
</gene>
<evidence type="ECO:0000256" key="1">
    <source>
        <dbReference type="SAM" id="MobiDB-lite"/>
    </source>
</evidence>